<evidence type="ECO:0000256" key="1">
    <source>
        <dbReference type="SAM" id="MobiDB-lite"/>
    </source>
</evidence>
<reference evidence="2 3" key="1">
    <citation type="submission" date="2019-03" db="EMBL/GenBank/DDBJ databases">
        <title>The genome sequence of a newly discovered highly antifungal drug resistant Aspergillus species, Aspergillus tanneri NIH 1004.</title>
        <authorList>
            <person name="Mounaud S."/>
            <person name="Singh I."/>
            <person name="Joardar V."/>
            <person name="Pakala S."/>
            <person name="Pakala S."/>
            <person name="Venepally P."/>
            <person name="Hoover J."/>
            <person name="Nierman W."/>
            <person name="Chung J."/>
            <person name="Losada L."/>
        </authorList>
    </citation>
    <scope>NUCLEOTIDE SEQUENCE [LARGE SCALE GENOMIC DNA]</scope>
    <source>
        <strain evidence="2 3">NIH1004</strain>
    </source>
</reference>
<evidence type="ECO:0000313" key="3">
    <source>
        <dbReference type="Proteomes" id="UP000308092"/>
    </source>
</evidence>
<dbReference type="VEuPathDB" id="FungiDB:EYZ11_008074"/>
<dbReference type="EMBL" id="SOSA01000333">
    <property type="protein sequence ID" value="THC92458.1"/>
    <property type="molecule type" value="Genomic_DNA"/>
</dbReference>
<feature type="region of interest" description="Disordered" evidence="1">
    <location>
        <begin position="1"/>
        <end position="61"/>
    </location>
</feature>
<comment type="caution">
    <text evidence="2">The sequence shown here is derived from an EMBL/GenBank/DDBJ whole genome shotgun (WGS) entry which is preliminary data.</text>
</comment>
<dbReference type="AlphaFoldDB" id="A0A4S3JDL3"/>
<dbReference type="Proteomes" id="UP000308092">
    <property type="component" value="Unassembled WGS sequence"/>
</dbReference>
<evidence type="ECO:0000313" key="2">
    <source>
        <dbReference type="EMBL" id="THC92458.1"/>
    </source>
</evidence>
<keyword evidence="3" id="KW-1185">Reference proteome</keyword>
<accession>A0A4S3JDL3</accession>
<sequence>MSTVTESEESQDCDESSQETKREMYRLPKGFDGVNRSSELGPRANDGRPEALLAMPPAIHE</sequence>
<protein>
    <submittedName>
        <fullName evidence="2">Uncharacterized protein</fullName>
    </submittedName>
</protein>
<gene>
    <name evidence="2" type="ORF">EYZ11_008074</name>
</gene>
<name>A0A4S3JDL3_9EURO</name>
<proteinExistence type="predicted"/>
<feature type="compositionally biased region" description="Acidic residues" evidence="1">
    <location>
        <begin position="1"/>
        <end position="17"/>
    </location>
</feature>
<organism evidence="2 3">
    <name type="scientific">Aspergillus tanneri</name>
    <dbReference type="NCBI Taxonomy" id="1220188"/>
    <lineage>
        <taxon>Eukaryota</taxon>
        <taxon>Fungi</taxon>
        <taxon>Dikarya</taxon>
        <taxon>Ascomycota</taxon>
        <taxon>Pezizomycotina</taxon>
        <taxon>Eurotiomycetes</taxon>
        <taxon>Eurotiomycetidae</taxon>
        <taxon>Eurotiales</taxon>
        <taxon>Aspergillaceae</taxon>
        <taxon>Aspergillus</taxon>
        <taxon>Aspergillus subgen. Circumdati</taxon>
    </lineage>
</organism>